<dbReference type="Pfam" id="PF15731">
    <property type="entry name" value="MqsA_antitoxin"/>
    <property type="match status" value="1"/>
</dbReference>
<evidence type="ECO:0000313" key="2">
    <source>
        <dbReference type="EMBL" id="NHZ79499.1"/>
    </source>
</evidence>
<proteinExistence type="predicted"/>
<dbReference type="CDD" id="cd00093">
    <property type="entry name" value="HTH_XRE"/>
    <property type="match status" value="1"/>
</dbReference>
<protein>
    <recommendedName>
        <fullName evidence="1">HTH cro/C1-type domain-containing protein</fullName>
    </recommendedName>
</protein>
<accession>A0ABX0N9F5</accession>
<keyword evidence="3" id="KW-1185">Reference proteome</keyword>
<dbReference type="InterPro" id="IPR022452">
    <property type="entry name" value="MqsA"/>
</dbReference>
<dbReference type="SUPFAM" id="SSF47413">
    <property type="entry name" value="lambda repressor-like DNA-binding domains"/>
    <property type="match status" value="1"/>
</dbReference>
<dbReference type="RefSeq" id="WP_308610059.1">
    <property type="nucleotide sequence ID" value="NZ_WHJG01000007.1"/>
</dbReference>
<gene>
    <name evidence="2" type="ORF">F2P44_09440</name>
</gene>
<feature type="domain" description="HTH cro/C1-type" evidence="1">
    <location>
        <begin position="85"/>
        <end position="136"/>
    </location>
</feature>
<dbReference type="Proteomes" id="UP000621455">
    <property type="component" value="Unassembled WGS sequence"/>
</dbReference>
<sequence>MNARRTAMKTSISCRVCKQGALHETVFRREFFPNKNTVSVELLQSTCTVCGAVCTLSAQHAENLRRLAARKPAYEGLLMGEEYLALRKRHGLTQQQASKIFGKGVIAFSRYENEDSYPDTSTRLLIELAIARPDILKTLAERANVTVPLWKERREDEKTMTAGTRTAPAPGRVIVTHE</sequence>
<name>A0ABX0N9F5_9BURK</name>
<reference evidence="2 3" key="1">
    <citation type="submission" date="2019-10" db="EMBL/GenBank/DDBJ databases">
        <title>Taxonomy of Antarctic Massilia spp.: description of Massilia rubra sp. nov., Massilia aquatica sp. nov., Massilia mucilaginosa sp. nov., Massilia frigida sp. nov. isolated from streams, lakes and regoliths.</title>
        <authorList>
            <person name="Holochova P."/>
            <person name="Sedlacek I."/>
            <person name="Kralova S."/>
            <person name="Maslanova I."/>
            <person name="Busse H.-J."/>
            <person name="Stankova E."/>
            <person name="Vrbovska V."/>
            <person name="Kovarovic V."/>
            <person name="Bartak M."/>
            <person name="Svec P."/>
            <person name="Pantucek R."/>
        </authorList>
    </citation>
    <scope>NUCLEOTIDE SEQUENCE [LARGE SCALE GENOMIC DNA]</scope>
    <source>
        <strain evidence="2 3">CCM 8695</strain>
    </source>
</reference>
<dbReference type="InterPro" id="IPR010982">
    <property type="entry name" value="Lambda_DNA-bd_dom_sf"/>
</dbReference>
<organism evidence="2 3">
    <name type="scientific">Massilia frigida</name>
    <dbReference type="NCBI Taxonomy" id="2609281"/>
    <lineage>
        <taxon>Bacteria</taxon>
        <taxon>Pseudomonadati</taxon>
        <taxon>Pseudomonadota</taxon>
        <taxon>Betaproteobacteria</taxon>
        <taxon>Burkholderiales</taxon>
        <taxon>Oxalobacteraceae</taxon>
        <taxon>Telluria group</taxon>
        <taxon>Massilia</taxon>
    </lineage>
</organism>
<dbReference type="Gene3D" id="1.10.260.40">
    <property type="entry name" value="lambda repressor-like DNA-binding domains"/>
    <property type="match status" value="1"/>
</dbReference>
<dbReference type="InterPro" id="IPR032758">
    <property type="entry name" value="MqsA/HigA-2"/>
</dbReference>
<dbReference type="NCBIfam" id="TIGR03830">
    <property type="entry name" value="CxxCG_CxxCG_HTH"/>
    <property type="match status" value="1"/>
</dbReference>
<evidence type="ECO:0000313" key="3">
    <source>
        <dbReference type="Proteomes" id="UP000621455"/>
    </source>
</evidence>
<comment type="caution">
    <text evidence="2">The sequence shown here is derived from an EMBL/GenBank/DDBJ whole genome shotgun (WGS) entry which is preliminary data.</text>
</comment>
<evidence type="ECO:0000259" key="1">
    <source>
        <dbReference type="PROSITE" id="PS50943"/>
    </source>
</evidence>
<dbReference type="EMBL" id="WHJG01000007">
    <property type="protein sequence ID" value="NHZ79499.1"/>
    <property type="molecule type" value="Genomic_DNA"/>
</dbReference>
<dbReference type="PROSITE" id="PS50943">
    <property type="entry name" value="HTH_CROC1"/>
    <property type="match status" value="1"/>
</dbReference>
<dbReference type="InterPro" id="IPR001387">
    <property type="entry name" value="Cro/C1-type_HTH"/>
</dbReference>